<evidence type="ECO:0000313" key="4">
    <source>
        <dbReference type="Proteomes" id="UP000431401"/>
    </source>
</evidence>
<dbReference type="EMBL" id="WEGI01000011">
    <property type="protein sequence ID" value="MQY29629.1"/>
    <property type="molecule type" value="Genomic_DNA"/>
</dbReference>
<dbReference type="RefSeq" id="WP_227838337.1">
    <property type="nucleotide sequence ID" value="NZ_WEGI01000011.1"/>
</dbReference>
<dbReference type="AlphaFoldDB" id="A0A7K0DV53"/>
<accession>A0A7K0DV53</accession>
<dbReference type="Pfam" id="PF10756">
    <property type="entry name" value="bPH_6"/>
    <property type="match status" value="1"/>
</dbReference>
<dbReference type="InterPro" id="IPR019692">
    <property type="entry name" value="CFP-6_PH"/>
</dbReference>
<reference evidence="3 4" key="1">
    <citation type="submission" date="2019-10" db="EMBL/GenBank/DDBJ databases">
        <title>Nocardia macrotermitis sp. nov. and Nocardia aurantia sp. nov., isolated from the gut of fungus growing-termite Macrotermes natalensis.</title>
        <authorList>
            <person name="Benndorf R."/>
            <person name="Schwitalla J."/>
            <person name="Martin K."/>
            <person name="De Beer W."/>
            <person name="Kaster A.-K."/>
            <person name="Vollmers J."/>
            <person name="Poulsen M."/>
            <person name="Beemelmanns C."/>
        </authorList>
    </citation>
    <scope>NUCLEOTIDE SEQUENCE [LARGE SCALE GENOMIC DNA]</scope>
    <source>
        <strain evidence="3 4">RB56</strain>
    </source>
</reference>
<evidence type="ECO:0000313" key="3">
    <source>
        <dbReference type="EMBL" id="MQY29629.1"/>
    </source>
</evidence>
<feature type="compositionally biased region" description="Basic and acidic residues" evidence="1">
    <location>
        <begin position="153"/>
        <end position="186"/>
    </location>
</feature>
<comment type="caution">
    <text evidence="3">The sequence shown here is derived from an EMBL/GenBank/DDBJ whole genome shotgun (WGS) entry which is preliminary data.</text>
</comment>
<gene>
    <name evidence="3" type="ORF">NRB56_52200</name>
</gene>
<proteinExistence type="predicted"/>
<keyword evidence="4" id="KW-1185">Reference proteome</keyword>
<feature type="region of interest" description="Disordered" evidence="1">
    <location>
        <begin position="108"/>
        <end position="196"/>
    </location>
</feature>
<dbReference type="Proteomes" id="UP000431401">
    <property type="component" value="Unassembled WGS sequence"/>
</dbReference>
<feature type="compositionally biased region" description="Low complexity" evidence="1">
    <location>
        <begin position="129"/>
        <end position="145"/>
    </location>
</feature>
<name>A0A7K0DV53_9NOCA</name>
<feature type="domain" description="Low molecular weight protein antigen 6 PH" evidence="2">
    <location>
        <begin position="43"/>
        <end position="113"/>
    </location>
</feature>
<protein>
    <recommendedName>
        <fullName evidence="2">Low molecular weight protein antigen 6 PH domain-containing protein</fullName>
    </recommendedName>
</protein>
<evidence type="ECO:0000256" key="1">
    <source>
        <dbReference type="SAM" id="MobiDB-lite"/>
    </source>
</evidence>
<evidence type="ECO:0000259" key="2">
    <source>
        <dbReference type="Pfam" id="PF10756"/>
    </source>
</evidence>
<organism evidence="3 4">
    <name type="scientific">Nocardia aurantia</name>
    <dbReference type="NCBI Taxonomy" id="2585199"/>
    <lineage>
        <taxon>Bacteria</taxon>
        <taxon>Bacillati</taxon>
        <taxon>Actinomycetota</taxon>
        <taxon>Actinomycetes</taxon>
        <taxon>Mycobacteriales</taxon>
        <taxon>Nocardiaceae</taxon>
        <taxon>Nocardia</taxon>
    </lineage>
</organism>
<sequence>MPRLGHLGVFVLLFCVAFAFFGWPRVLWILFVIPIGVSLWIERSRTTVSASGLDLRTLFGSRHVEWERIRGLRIPTRGWVRAHLDDDSEVGLPAVDYGRLRDLVEASGGRIPDPFAQPDEPDDHGDGISGSAAGDSAAAGTATGARSEVPADDSERAGEYADDSERADVPADDSERADEPADDSERPGTAGGTDSH</sequence>